<dbReference type="AlphaFoldDB" id="A0AA40GGV8"/>
<sequence length="57" mass="6016">MQDTSNQVLRNILTTYPLEIVSAAMCTGSLAGISKGKHLTLACNYGMQLPQGCTSAL</sequence>
<evidence type="ECO:0000313" key="2">
    <source>
        <dbReference type="Proteomes" id="UP001177670"/>
    </source>
</evidence>
<name>A0AA40GGV8_9HYME</name>
<evidence type="ECO:0000313" key="1">
    <source>
        <dbReference type="EMBL" id="KAK1137580.1"/>
    </source>
</evidence>
<keyword evidence="2" id="KW-1185">Reference proteome</keyword>
<feature type="non-terminal residue" evidence="1">
    <location>
        <position position="57"/>
    </location>
</feature>
<protein>
    <submittedName>
        <fullName evidence="1">Uncharacterized protein</fullName>
    </submittedName>
</protein>
<dbReference type="EMBL" id="JAHYIQ010000001">
    <property type="protein sequence ID" value="KAK1137580.1"/>
    <property type="molecule type" value="Genomic_DNA"/>
</dbReference>
<accession>A0AA40GGV8</accession>
<reference evidence="1" key="1">
    <citation type="submission" date="2021-10" db="EMBL/GenBank/DDBJ databases">
        <title>Melipona bicolor Genome sequencing and assembly.</title>
        <authorList>
            <person name="Araujo N.S."/>
            <person name="Arias M.C."/>
        </authorList>
    </citation>
    <scope>NUCLEOTIDE SEQUENCE</scope>
    <source>
        <strain evidence="1">USP_2M_L1-L4_2017</strain>
        <tissue evidence="1">Whole body</tissue>
    </source>
</reference>
<comment type="caution">
    <text evidence="1">The sequence shown here is derived from an EMBL/GenBank/DDBJ whole genome shotgun (WGS) entry which is preliminary data.</text>
</comment>
<gene>
    <name evidence="1" type="ORF">K0M31_002084</name>
</gene>
<organism evidence="1 2">
    <name type="scientific">Melipona bicolor</name>
    <dbReference type="NCBI Taxonomy" id="60889"/>
    <lineage>
        <taxon>Eukaryota</taxon>
        <taxon>Metazoa</taxon>
        <taxon>Ecdysozoa</taxon>
        <taxon>Arthropoda</taxon>
        <taxon>Hexapoda</taxon>
        <taxon>Insecta</taxon>
        <taxon>Pterygota</taxon>
        <taxon>Neoptera</taxon>
        <taxon>Endopterygota</taxon>
        <taxon>Hymenoptera</taxon>
        <taxon>Apocrita</taxon>
        <taxon>Aculeata</taxon>
        <taxon>Apoidea</taxon>
        <taxon>Anthophila</taxon>
        <taxon>Apidae</taxon>
        <taxon>Melipona</taxon>
    </lineage>
</organism>
<proteinExistence type="predicted"/>
<dbReference type="Proteomes" id="UP001177670">
    <property type="component" value="Unassembled WGS sequence"/>
</dbReference>